<evidence type="ECO:0000313" key="10">
    <source>
        <dbReference type="Proteomes" id="UP001217838"/>
    </source>
</evidence>
<dbReference type="SUPFAM" id="SSF56112">
    <property type="entry name" value="Protein kinase-like (PK-like)"/>
    <property type="match status" value="1"/>
</dbReference>
<feature type="compositionally biased region" description="Basic and acidic residues" evidence="6">
    <location>
        <begin position="1"/>
        <end position="13"/>
    </location>
</feature>
<dbReference type="GO" id="GO:0016301">
    <property type="term" value="F:kinase activity"/>
    <property type="evidence" value="ECO:0007669"/>
    <property type="project" value="UniProtKB-KW"/>
</dbReference>
<evidence type="ECO:0000256" key="5">
    <source>
        <dbReference type="PROSITE-ProRule" id="PRU10141"/>
    </source>
</evidence>
<dbReference type="InterPro" id="IPR011009">
    <property type="entry name" value="Kinase-like_dom_sf"/>
</dbReference>
<keyword evidence="7" id="KW-1133">Transmembrane helix</keyword>
<organism evidence="9 10">
    <name type="scientific">Nannocystis radixulma</name>
    <dbReference type="NCBI Taxonomy" id="2995305"/>
    <lineage>
        <taxon>Bacteria</taxon>
        <taxon>Pseudomonadati</taxon>
        <taxon>Myxococcota</taxon>
        <taxon>Polyangia</taxon>
        <taxon>Nannocystales</taxon>
        <taxon>Nannocystaceae</taxon>
        <taxon>Nannocystis</taxon>
    </lineage>
</organism>
<dbReference type="PROSITE" id="PS50011">
    <property type="entry name" value="PROTEIN_KINASE_DOM"/>
    <property type="match status" value="1"/>
</dbReference>
<keyword evidence="2 5" id="KW-0547">Nucleotide-binding</keyword>
<dbReference type="Pfam" id="PF13374">
    <property type="entry name" value="TPR_10"/>
    <property type="match status" value="2"/>
</dbReference>
<evidence type="ECO:0000256" key="6">
    <source>
        <dbReference type="SAM" id="MobiDB-lite"/>
    </source>
</evidence>
<dbReference type="Gene3D" id="1.25.40.10">
    <property type="entry name" value="Tetratricopeptide repeat domain"/>
    <property type="match status" value="3"/>
</dbReference>
<dbReference type="Pfam" id="PF00069">
    <property type="entry name" value="Pkinase"/>
    <property type="match status" value="1"/>
</dbReference>
<keyword evidence="4 5" id="KW-0067">ATP-binding</keyword>
<evidence type="ECO:0000256" key="4">
    <source>
        <dbReference type="ARBA" id="ARBA00022840"/>
    </source>
</evidence>
<dbReference type="EMBL" id="JAQNDN010000010">
    <property type="protein sequence ID" value="MDC0669987.1"/>
    <property type="molecule type" value="Genomic_DNA"/>
</dbReference>
<keyword evidence="3 9" id="KW-0418">Kinase</keyword>
<dbReference type="SMART" id="SM00028">
    <property type="entry name" value="TPR"/>
    <property type="match status" value="6"/>
</dbReference>
<keyword evidence="10" id="KW-1185">Reference proteome</keyword>
<sequence>MDLSVDSRERTGDEMAAGDDSQVDSVLRRLASAPALGLPLPAGTRIAGRYLVERRLGRGGMGVVYSAHDRELERRVAIKLHRASADPQAAARMLREARAMARLAHPNVVAVHEVGEHERQIFIVMEWVDGLDLHAWLAAAAREPAAIVEVFLAAGEGLAAAHAVGLVHRDFKPGNVLIGSDGRVRVADFGLARATGPAPATANQMSEETGALASPAAPTQEGVIAGTPGYMAPEQAEGGPVDARSDQYSFCVALWAALHGELPRPDGESRALKISAGLLAALRRGLSARPEARFPDMRALLDALQPEHARRRRRRAVMASALAGVAALSLALGVMLAPERGVSCAATEWQPAAILPKAQVEAMSRRFAAAGGPYAAEAWPRVEQALTRYAGDLSEGSSEACADTHVRGVQSAALLDLRMACLTRARREFAARVAALAAVERDGLAAAVPLATGLPDISHCGDVEALRAGDRPTPADPAAVAAVEEELAAAGALLVVGDHRGALARAEALTDELDALADPQLVADQRRLAGEALIVDHDVPGARARFEEGYLSARTAGDEVRAARLAAALAGLQTRHTAQHREALMWTRIADGELARGGGDRKDRVELLVLEGSARVGLGEPLAALERYEAAEAAIEQHGSPRPEHLAIVLSHKGVALEQLGRYDAAIAAQERSLMLLRESLGAHHPRCVHALTLIGTALAGAGRLAEAEARYLEAIALAEAIFGPDHPELAVPLADLAVLDGTRGRFAPAIARLERVLQLHEALAEPDPAAIAATLAMLGEYHSVAGDPQAGLVVLDRALALERATFGDDHARVAECRMRRAQVLADTGAVAEARDEQLAAASQLGRTLGPDSPMLADSLMIAGDNSVTLGELAQAEVLLRRSLAIWERVDRDNPQAMAPATSLGAVLVDLGRPGEALPWLERAVTIREAEQGAPWALAESRWQLARALWAVDEGRPRARALAESARASLTTHPDPLTPDRLATITAWLQQQPVD</sequence>
<keyword evidence="7" id="KW-0812">Transmembrane</keyword>
<dbReference type="InterPro" id="IPR019734">
    <property type="entry name" value="TPR_rpt"/>
</dbReference>
<name>A0ABT5B797_9BACT</name>
<feature type="domain" description="Protein kinase" evidence="8">
    <location>
        <begin position="50"/>
        <end position="328"/>
    </location>
</feature>
<evidence type="ECO:0000256" key="2">
    <source>
        <dbReference type="ARBA" id="ARBA00022741"/>
    </source>
</evidence>
<dbReference type="Gene3D" id="1.10.510.10">
    <property type="entry name" value="Transferase(Phosphotransferase) domain 1"/>
    <property type="match status" value="1"/>
</dbReference>
<dbReference type="PANTHER" id="PTHR43289">
    <property type="entry name" value="MITOGEN-ACTIVATED PROTEIN KINASE KINASE KINASE 20-RELATED"/>
    <property type="match status" value="1"/>
</dbReference>
<keyword evidence="7" id="KW-0472">Membrane</keyword>
<evidence type="ECO:0000256" key="3">
    <source>
        <dbReference type="ARBA" id="ARBA00022777"/>
    </source>
</evidence>
<feature type="binding site" evidence="5">
    <location>
        <position position="79"/>
    </location>
    <ligand>
        <name>ATP</name>
        <dbReference type="ChEBI" id="CHEBI:30616"/>
    </ligand>
</feature>
<keyword evidence="1" id="KW-0808">Transferase</keyword>
<dbReference type="InterPro" id="IPR017441">
    <property type="entry name" value="Protein_kinase_ATP_BS"/>
</dbReference>
<comment type="caution">
    <text evidence="9">The sequence shown here is derived from an EMBL/GenBank/DDBJ whole genome shotgun (WGS) entry which is preliminary data.</text>
</comment>
<dbReference type="PROSITE" id="PS00107">
    <property type="entry name" value="PROTEIN_KINASE_ATP"/>
    <property type="match status" value="1"/>
</dbReference>
<evidence type="ECO:0000256" key="7">
    <source>
        <dbReference type="SAM" id="Phobius"/>
    </source>
</evidence>
<accession>A0ABT5B797</accession>
<dbReference type="PANTHER" id="PTHR43289:SF6">
    <property type="entry name" value="SERINE_THREONINE-PROTEIN KINASE NEKL-3"/>
    <property type="match status" value="1"/>
</dbReference>
<evidence type="ECO:0000256" key="1">
    <source>
        <dbReference type="ARBA" id="ARBA00022679"/>
    </source>
</evidence>
<feature type="transmembrane region" description="Helical" evidence="7">
    <location>
        <begin position="316"/>
        <end position="337"/>
    </location>
</feature>
<dbReference type="PROSITE" id="PS00108">
    <property type="entry name" value="PROTEIN_KINASE_ST"/>
    <property type="match status" value="1"/>
</dbReference>
<proteinExistence type="predicted"/>
<dbReference type="Gene3D" id="3.30.200.20">
    <property type="entry name" value="Phosphorylase Kinase, domain 1"/>
    <property type="match status" value="1"/>
</dbReference>
<feature type="region of interest" description="Disordered" evidence="6">
    <location>
        <begin position="1"/>
        <end position="21"/>
    </location>
</feature>
<evidence type="ECO:0000259" key="8">
    <source>
        <dbReference type="PROSITE" id="PS50011"/>
    </source>
</evidence>
<dbReference type="Proteomes" id="UP001217838">
    <property type="component" value="Unassembled WGS sequence"/>
</dbReference>
<dbReference type="CDD" id="cd14014">
    <property type="entry name" value="STKc_PknB_like"/>
    <property type="match status" value="1"/>
</dbReference>
<gene>
    <name evidence="9" type="ORF">POL58_19700</name>
</gene>
<dbReference type="InterPro" id="IPR011990">
    <property type="entry name" value="TPR-like_helical_dom_sf"/>
</dbReference>
<evidence type="ECO:0000313" key="9">
    <source>
        <dbReference type="EMBL" id="MDC0669987.1"/>
    </source>
</evidence>
<reference evidence="9 10" key="1">
    <citation type="submission" date="2022-11" db="EMBL/GenBank/DDBJ databases">
        <title>Minimal conservation of predation-associated metabolite biosynthetic gene clusters underscores biosynthetic potential of Myxococcota including descriptions for ten novel species: Archangium lansinium sp. nov., Myxococcus landrumus sp. nov., Nannocystis bai.</title>
        <authorList>
            <person name="Ahearne A."/>
            <person name="Stevens C."/>
            <person name="Dowd S."/>
        </authorList>
    </citation>
    <scope>NUCLEOTIDE SEQUENCE [LARGE SCALE GENOMIC DNA]</scope>
    <source>
        <strain evidence="9 10">NCELM</strain>
    </source>
</reference>
<dbReference type="RefSeq" id="WP_271999794.1">
    <property type="nucleotide sequence ID" value="NZ_JAQNDN010000010.1"/>
</dbReference>
<dbReference type="SUPFAM" id="SSF48452">
    <property type="entry name" value="TPR-like"/>
    <property type="match status" value="1"/>
</dbReference>
<dbReference type="InterPro" id="IPR008271">
    <property type="entry name" value="Ser/Thr_kinase_AS"/>
</dbReference>
<protein>
    <submittedName>
        <fullName evidence="9">Serine/threonine-protein kinase</fullName>
    </submittedName>
</protein>
<dbReference type="InterPro" id="IPR000719">
    <property type="entry name" value="Prot_kinase_dom"/>
</dbReference>
<dbReference type="Pfam" id="PF13424">
    <property type="entry name" value="TPR_12"/>
    <property type="match status" value="1"/>
</dbReference>